<name>A0ABN2B5J8_9ACTN</name>
<feature type="domain" description="DUF4397" evidence="3">
    <location>
        <begin position="29"/>
        <end position="136"/>
    </location>
</feature>
<evidence type="ECO:0000313" key="4">
    <source>
        <dbReference type="EMBL" id="GAA1534321.1"/>
    </source>
</evidence>
<feature type="signal peptide" evidence="2">
    <location>
        <begin position="1"/>
        <end position="23"/>
    </location>
</feature>
<protein>
    <recommendedName>
        <fullName evidence="3">DUF4397 domain-containing protein</fullName>
    </recommendedName>
</protein>
<dbReference type="RefSeq" id="WP_344176246.1">
    <property type="nucleotide sequence ID" value="NZ_BAAANC010000002.1"/>
</dbReference>
<evidence type="ECO:0000256" key="1">
    <source>
        <dbReference type="SAM" id="Phobius"/>
    </source>
</evidence>
<proteinExistence type="predicted"/>
<comment type="caution">
    <text evidence="4">The sequence shown here is derived from an EMBL/GenBank/DDBJ whole genome shotgun (WGS) entry which is preliminary data.</text>
</comment>
<sequence length="268" mass="26767">MISLALAVIVAAVPAVLATQAEAASGGVLYVVQGLPGQSVDVQVDGKVVARGVAATKVIGPFSVPAGQRRITAVAGGKTLVDRRVAVGAGSNQDVVIHRPAAPTAAPVITTYPNKLGAVPKDKAAVRVAHTAAVGPADIRVNGKVLFANVANGESLDVVVPAGTYTVEIVPAGASGPVVLGPASLPLKAGYLTRVFAIGEPNSKTMNVAVGTIRLPGSGTGKPDMVDTGTGGQAVALMQERPSPLPLVALALLAGCAVLVTVRKVVRR</sequence>
<evidence type="ECO:0000259" key="3">
    <source>
        <dbReference type="Pfam" id="PF14344"/>
    </source>
</evidence>
<keyword evidence="2" id="KW-0732">Signal</keyword>
<feature type="chain" id="PRO_5045507924" description="DUF4397 domain-containing protein" evidence="2">
    <location>
        <begin position="24"/>
        <end position="268"/>
    </location>
</feature>
<keyword evidence="1" id="KW-0812">Transmembrane</keyword>
<gene>
    <name evidence="4" type="ORF">GCM10009741_40860</name>
</gene>
<dbReference type="InterPro" id="IPR025510">
    <property type="entry name" value="DUF4397"/>
</dbReference>
<dbReference type="Pfam" id="PF14344">
    <property type="entry name" value="DUF4397"/>
    <property type="match status" value="1"/>
</dbReference>
<accession>A0ABN2B5J8</accession>
<dbReference type="Proteomes" id="UP001500363">
    <property type="component" value="Unassembled WGS sequence"/>
</dbReference>
<feature type="transmembrane region" description="Helical" evidence="1">
    <location>
        <begin position="245"/>
        <end position="262"/>
    </location>
</feature>
<organism evidence="4 5">
    <name type="scientific">Kribbella lupini</name>
    <dbReference type="NCBI Taxonomy" id="291602"/>
    <lineage>
        <taxon>Bacteria</taxon>
        <taxon>Bacillati</taxon>
        <taxon>Actinomycetota</taxon>
        <taxon>Actinomycetes</taxon>
        <taxon>Propionibacteriales</taxon>
        <taxon>Kribbellaceae</taxon>
        <taxon>Kribbella</taxon>
    </lineage>
</organism>
<dbReference type="EMBL" id="BAAANC010000002">
    <property type="protein sequence ID" value="GAA1534321.1"/>
    <property type="molecule type" value="Genomic_DNA"/>
</dbReference>
<reference evidence="4 5" key="1">
    <citation type="journal article" date="2019" name="Int. J. Syst. Evol. Microbiol.">
        <title>The Global Catalogue of Microorganisms (GCM) 10K type strain sequencing project: providing services to taxonomists for standard genome sequencing and annotation.</title>
        <authorList>
            <consortium name="The Broad Institute Genomics Platform"/>
            <consortium name="The Broad Institute Genome Sequencing Center for Infectious Disease"/>
            <person name="Wu L."/>
            <person name="Ma J."/>
        </authorList>
    </citation>
    <scope>NUCLEOTIDE SEQUENCE [LARGE SCALE GENOMIC DNA]</scope>
    <source>
        <strain evidence="4 5">JCM 14303</strain>
    </source>
</reference>
<evidence type="ECO:0000313" key="5">
    <source>
        <dbReference type="Proteomes" id="UP001500363"/>
    </source>
</evidence>
<evidence type="ECO:0000256" key="2">
    <source>
        <dbReference type="SAM" id="SignalP"/>
    </source>
</evidence>
<keyword evidence="1" id="KW-1133">Transmembrane helix</keyword>
<keyword evidence="5" id="KW-1185">Reference proteome</keyword>
<keyword evidence="1" id="KW-0472">Membrane</keyword>